<dbReference type="InterPro" id="IPR053135">
    <property type="entry name" value="AKR2_Oxidoreductase"/>
</dbReference>
<evidence type="ECO:0000259" key="1">
    <source>
        <dbReference type="Pfam" id="PF00248"/>
    </source>
</evidence>
<dbReference type="EC" id="1.1.1.-" evidence="2"/>
<evidence type="ECO:0000313" key="3">
    <source>
        <dbReference type="Proteomes" id="UP000076079"/>
    </source>
</evidence>
<dbReference type="InterPro" id="IPR023210">
    <property type="entry name" value="NADP_OxRdtase_dom"/>
</dbReference>
<reference evidence="2 3" key="1">
    <citation type="journal article" date="2016" name="Genome Announc.">
        <title>First Complete Genome Sequence of a Subdivision 6 Acidobacterium Strain.</title>
        <authorList>
            <person name="Huang S."/>
            <person name="Vieira S."/>
            <person name="Bunk B."/>
            <person name="Riedel T."/>
            <person name="Sproer C."/>
            <person name="Overmann J."/>
        </authorList>
    </citation>
    <scope>NUCLEOTIDE SEQUENCE [LARGE SCALE GENOMIC DNA]</scope>
    <source>
        <strain evidence="3">DSM 100886 HEG_-6_39</strain>
    </source>
</reference>
<accession>A0A143PXG4</accession>
<dbReference type="Proteomes" id="UP000076079">
    <property type="component" value="Chromosome"/>
</dbReference>
<evidence type="ECO:0000313" key="2">
    <source>
        <dbReference type="EMBL" id="AMY12936.1"/>
    </source>
</evidence>
<dbReference type="GO" id="GO:0016491">
    <property type="term" value="F:oxidoreductase activity"/>
    <property type="evidence" value="ECO:0007669"/>
    <property type="project" value="UniProtKB-KW"/>
</dbReference>
<feature type="domain" description="NADP-dependent oxidoreductase" evidence="1">
    <location>
        <begin position="47"/>
        <end position="298"/>
    </location>
</feature>
<sequence length="314" mass="33811">MLSRREWLNLTLGAGAALTFDRSVLHAQQPLITRAIPSSGEKIPVVGLGSSATFSQVARSEDVTGLREVLKAFTDQAGTVFDTAPSYGASEEVAGRIAGELGVTEKVFWATKVNVAGRGGGSADPAAAKAQIDASFAKLKKGKIDLIQVHNLGDVPTQLGLLKELKKAGRVRYIGVTSTNKSQYAELQTVMRNEPLDFIGVDYAIDNRDVEEAILPLAQQRKIGVLVYVPFGRTRLFTRVGDRQVPDWAKAFGAETWAQFFLKYLIAHPAVTCVTPATSRAKNVVDNLAGGRGQLPDDATRKKMAQYIEGLPSA</sequence>
<name>A0A143PXG4_LUTPR</name>
<gene>
    <name evidence="2" type="primary">yhdN_9</name>
    <name evidence="2" type="ORF">LuPra_06220</name>
</gene>
<dbReference type="OrthoDB" id="9773828at2"/>
<reference evidence="3" key="2">
    <citation type="submission" date="2016-04" db="EMBL/GenBank/DDBJ databases">
        <title>First Complete Genome Sequence of a Subdivision 6 Acidobacterium.</title>
        <authorList>
            <person name="Huang S."/>
            <person name="Vieira S."/>
            <person name="Bunk B."/>
            <person name="Riedel T."/>
            <person name="Sproeer C."/>
            <person name="Overmann J."/>
        </authorList>
    </citation>
    <scope>NUCLEOTIDE SEQUENCE [LARGE SCALE GENOMIC DNA]</scope>
    <source>
        <strain evidence="3">DSM 100886 HEG_-6_39</strain>
    </source>
</reference>
<dbReference type="InterPro" id="IPR036812">
    <property type="entry name" value="NAD(P)_OxRdtase_dom_sf"/>
</dbReference>
<protein>
    <submittedName>
        <fullName evidence="2">General stress protein 69</fullName>
        <ecNumber evidence="2">1.1.1.-</ecNumber>
    </submittedName>
</protein>
<organism evidence="2 3">
    <name type="scientific">Luteitalea pratensis</name>
    <dbReference type="NCBI Taxonomy" id="1855912"/>
    <lineage>
        <taxon>Bacteria</taxon>
        <taxon>Pseudomonadati</taxon>
        <taxon>Acidobacteriota</taxon>
        <taxon>Vicinamibacteria</taxon>
        <taxon>Vicinamibacterales</taxon>
        <taxon>Vicinamibacteraceae</taxon>
        <taxon>Luteitalea</taxon>
    </lineage>
</organism>
<keyword evidence="2" id="KW-0560">Oxidoreductase</keyword>
<dbReference type="AlphaFoldDB" id="A0A143PXG4"/>
<dbReference type="CDD" id="cd19095">
    <property type="entry name" value="AKR_PA4992-like"/>
    <property type="match status" value="1"/>
</dbReference>
<dbReference type="PATRIC" id="fig|1813736.3.peg.6532"/>
<dbReference type="KEGG" id="abac:LuPra_06220"/>
<dbReference type="PANTHER" id="PTHR43312:SF1">
    <property type="entry name" value="NADP-DEPENDENT OXIDOREDUCTASE DOMAIN-CONTAINING PROTEIN"/>
    <property type="match status" value="1"/>
</dbReference>
<keyword evidence="3" id="KW-1185">Reference proteome</keyword>
<dbReference type="STRING" id="1855912.LuPra_06220"/>
<dbReference type="SUPFAM" id="SSF51430">
    <property type="entry name" value="NAD(P)-linked oxidoreductase"/>
    <property type="match status" value="1"/>
</dbReference>
<dbReference type="RefSeq" id="WP_110174348.1">
    <property type="nucleotide sequence ID" value="NZ_CP015136.1"/>
</dbReference>
<dbReference type="EMBL" id="CP015136">
    <property type="protein sequence ID" value="AMY12936.1"/>
    <property type="molecule type" value="Genomic_DNA"/>
</dbReference>
<dbReference type="Pfam" id="PF00248">
    <property type="entry name" value="Aldo_ket_red"/>
    <property type="match status" value="1"/>
</dbReference>
<proteinExistence type="predicted"/>
<dbReference type="PANTHER" id="PTHR43312">
    <property type="entry name" value="D-THREO-ALDOSE 1-DEHYDROGENASE"/>
    <property type="match status" value="1"/>
</dbReference>
<dbReference type="Gene3D" id="3.20.20.100">
    <property type="entry name" value="NADP-dependent oxidoreductase domain"/>
    <property type="match status" value="1"/>
</dbReference>